<dbReference type="InterPro" id="IPR016187">
    <property type="entry name" value="CTDL_fold"/>
</dbReference>
<dbReference type="Proteomes" id="UP000650994">
    <property type="component" value="Unassembled WGS sequence"/>
</dbReference>
<reference evidence="5" key="4">
    <citation type="journal article" date="2019" name="Int. J. Syst. Evol. Microbiol.">
        <title>The Global Catalogue of Microorganisms (GCM) 10K type strain sequencing project: providing services to taxonomists for standard genome sequencing and annotation.</title>
        <authorList>
            <consortium name="The Broad Institute Genomics Platform"/>
            <consortium name="The Broad Institute Genome Sequencing Center for Infectious Disease"/>
            <person name="Wu L."/>
            <person name="Ma J."/>
        </authorList>
    </citation>
    <scope>NUCLEOTIDE SEQUENCE [LARGE SCALE GENOMIC DNA]</scope>
    <source>
        <strain evidence="5">CGMCC 1.12707</strain>
    </source>
</reference>
<dbReference type="EMBL" id="FRBH01000002">
    <property type="protein sequence ID" value="SHK64529.1"/>
    <property type="molecule type" value="Genomic_DNA"/>
</dbReference>
<gene>
    <name evidence="2" type="ORF">GCM10010984_16820</name>
    <name evidence="3" type="ORF">SAMN05443634_102221</name>
</gene>
<protein>
    <recommendedName>
        <fullName evidence="6">C-type lectin domain-containing protein</fullName>
    </recommendedName>
</protein>
<dbReference type="InterPro" id="IPR016186">
    <property type="entry name" value="C-type_lectin-like/link_sf"/>
</dbReference>
<name>A0A1M6U5T8_9FLAO</name>
<dbReference type="Gene3D" id="3.10.100.10">
    <property type="entry name" value="Mannose-Binding Protein A, subunit A"/>
    <property type="match status" value="1"/>
</dbReference>
<reference evidence="3" key="3">
    <citation type="submission" date="2016-11" db="EMBL/GenBank/DDBJ databases">
        <authorList>
            <person name="Jaros S."/>
            <person name="Januszkiewicz K."/>
            <person name="Wedrychowicz H."/>
        </authorList>
    </citation>
    <scope>NUCLEOTIDE SEQUENCE [LARGE SCALE GENOMIC DNA]</scope>
    <source>
        <strain evidence="3">DSM 27989</strain>
    </source>
</reference>
<reference evidence="4" key="2">
    <citation type="submission" date="2016-11" db="EMBL/GenBank/DDBJ databases">
        <authorList>
            <person name="Varghese N."/>
            <person name="Submissions S."/>
        </authorList>
    </citation>
    <scope>NUCLEOTIDE SEQUENCE [LARGE SCALE GENOMIC DNA]</scope>
    <source>
        <strain evidence="4">DSM 27989</strain>
    </source>
</reference>
<reference evidence="2" key="1">
    <citation type="journal article" date="2014" name="Int. J. Syst. Evol. Microbiol.">
        <title>Complete genome of a new Firmicutes species belonging to the dominant human colonic microbiota ('Ruminococcus bicirculans') reveals two chromosomes and a selective capacity to utilize plant glucans.</title>
        <authorList>
            <consortium name="NISC Comparative Sequencing Program"/>
            <person name="Wegmann U."/>
            <person name="Louis P."/>
            <person name="Goesmann A."/>
            <person name="Henrissat B."/>
            <person name="Duncan S.H."/>
            <person name="Flint H.J."/>
        </authorList>
    </citation>
    <scope>NUCLEOTIDE SEQUENCE</scope>
    <source>
        <strain evidence="2">CGMCC 1.12707</strain>
    </source>
</reference>
<evidence type="ECO:0000313" key="3">
    <source>
        <dbReference type="EMBL" id="SHK64529.1"/>
    </source>
</evidence>
<organism evidence="3 4">
    <name type="scientific">Chishuiella changwenlii</name>
    <dbReference type="NCBI Taxonomy" id="1434701"/>
    <lineage>
        <taxon>Bacteria</taxon>
        <taxon>Pseudomonadati</taxon>
        <taxon>Bacteroidota</taxon>
        <taxon>Flavobacteriia</taxon>
        <taxon>Flavobacteriales</taxon>
        <taxon>Weeksellaceae</taxon>
        <taxon>Chishuiella</taxon>
    </lineage>
</organism>
<proteinExistence type="predicted"/>
<accession>A0A1M6U5T8</accession>
<keyword evidence="1" id="KW-0472">Membrane</keyword>
<sequence length="323" mass="35693">MGLVLITYWLNLIIKKMKYLNIIILLITVNFSTAQLYINVEQANQISSADLQLDANNKGIGMPIINLVSVDDYSPIRELPKDGLLVYNNNVTDDLQIGYYYWKSSPSPHWEKAGGENTRSTIIQNIDEYVLGYSPQGSATSSPSNFTADAGTFSKSRCVKWDIADGGNGHSYCAYTRSNSRAASFEYVYNAARAAGGYIVTITSNAEWDFVKNNVIYDGLSRGGSNLLDDMYIGYTSVATPGNRVKEYMWITGETWDSNWANSSNTQSQFAPIALNGTANPEPATENYSRCSYIAAAAVNANRQWYTRSCSTGATNVIIEFNQ</sequence>
<keyword evidence="5" id="KW-1185">Reference proteome</keyword>
<keyword evidence="1" id="KW-0812">Transmembrane</keyword>
<evidence type="ECO:0000313" key="4">
    <source>
        <dbReference type="Proteomes" id="UP000184120"/>
    </source>
</evidence>
<dbReference type="EMBL" id="BMFL01000010">
    <property type="protein sequence ID" value="GGE99886.1"/>
    <property type="molecule type" value="Genomic_DNA"/>
</dbReference>
<dbReference type="SUPFAM" id="SSF56436">
    <property type="entry name" value="C-type lectin-like"/>
    <property type="match status" value="1"/>
</dbReference>
<reference evidence="2" key="5">
    <citation type="submission" date="2024-05" db="EMBL/GenBank/DDBJ databases">
        <authorList>
            <person name="Sun Q."/>
            <person name="Zhou Y."/>
        </authorList>
    </citation>
    <scope>NUCLEOTIDE SEQUENCE</scope>
    <source>
        <strain evidence="2">CGMCC 1.12707</strain>
    </source>
</reference>
<feature type="transmembrane region" description="Helical" evidence="1">
    <location>
        <begin position="19"/>
        <end position="38"/>
    </location>
</feature>
<dbReference type="STRING" id="1434701.SAMN05443634_102221"/>
<evidence type="ECO:0000256" key="1">
    <source>
        <dbReference type="SAM" id="Phobius"/>
    </source>
</evidence>
<evidence type="ECO:0000313" key="5">
    <source>
        <dbReference type="Proteomes" id="UP000650994"/>
    </source>
</evidence>
<keyword evidence="1" id="KW-1133">Transmembrane helix</keyword>
<dbReference type="AlphaFoldDB" id="A0A1M6U5T8"/>
<evidence type="ECO:0008006" key="6">
    <source>
        <dbReference type="Google" id="ProtNLM"/>
    </source>
</evidence>
<evidence type="ECO:0000313" key="2">
    <source>
        <dbReference type="EMBL" id="GGE99886.1"/>
    </source>
</evidence>
<dbReference type="Proteomes" id="UP000184120">
    <property type="component" value="Unassembled WGS sequence"/>
</dbReference>